<evidence type="ECO:0000313" key="1">
    <source>
        <dbReference type="EMBL" id="MBB4925596.1"/>
    </source>
</evidence>
<name>A0A7W7R568_KITKI</name>
<gene>
    <name evidence="1" type="ORF">FHR34_004589</name>
</gene>
<evidence type="ECO:0000313" key="2">
    <source>
        <dbReference type="Proteomes" id="UP000540506"/>
    </source>
</evidence>
<reference evidence="1 2" key="1">
    <citation type="submission" date="2020-08" db="EMBL/GenBank/DDBJ databases">
        <title>Sequencing the genomes of 1000 actinobacteria strains.</title>
        <authorList>
            <person name="Klenk H.-P."/>
        </authorList>
    </citation>
    <scope>NUCLEOTIDE SEQUENCE [LARGE SCALE GENOMIC DNA]</scope>
    <source>
        <strain evidence="1 2">DSM 41654</strain>
    </source>
</reference>
<dbReference type="Proteomes" id="UP000540506">
    <property type="component" value="Unassembled WGS sequence"/>
</dbReference>
<organism evidence="1 2">
    <name type="scientific">Kitasatospora kifunensis</name>
    <name type="common">Streptomyces kifunensis</name>
    <dbReference type="NCBI Taxonomy" id="58351"/>
    <lineage>
        <taxon>Bacteria</taxon>
        <taxon>Bacillati</taxon>
        <taxon>Actinomycetota</taxon>
        <taxon>Actinomycetes</taxon>
        <taxon>Kitasatosporales</taxon>
        <taxon>Streptomycetaceae</taxon>
        <taxon>Kitasatospora</taxon>
    </lineage>
</organism>
<dbReference type="RefSeq" id="WP_184937914.1">
    <property type="nucleotide sequence ID" value="NZ_JACHJV010000001.1"/>
</dbReference>
<dbReference type="EMBL" id="JACHJV010000001">
    <property type="protein sequence ID" value="MBB4925596.1"/>
    <property type="molecule type" value="Genomic_DNA"/>
</dbReference>
<comment type="caution">
    <text evidence="1">The sequence shown here is derived from an EMBL/GenBank/DDBJ whole genome shotgun (WGS) entry which is preliminary data.</text>
</comment>
<keyword evidence="2" id="KW-1185">Reference proteome</keyword>
<proteinExistence type="predicted"/>
<sequence>MRSAAALAAALGRGAGCAVGGVLDGLLGCVGGGPAVADRQNSRRVQGVIPAIGFIIFGLDDRVRRDLRDRTESNTNNLSS</sequence>
<dbReference type="AlphaFoldDB" id="A0A7W7R568"/>
<protein>
    <submittedName>
        <fullName evidence="1">Uncharacterized protein</fullName>
    </submittedName>
</protein>
<accession>A0A7W7R568</accession>